<proteinExistence type="predicted"/>
<dbReference type="FunFam" id="1.25.40.10:FF:000285">
    <property type="entry name" value="Pentatricopeptide repeat-containing protein, chloroplastic"/>
    <property type="match status" value="1"/>
</dbReference>
<evidence type="ECO:0000256" key="2">
    <source>
        <dbReference type="PROSITE-ProRule" id="PRU00708"/>
    </source>
</evidence>
<reference evidence="4 5" key="1">
    <citation type="submission" date="2020-08" db="EMBL/GenBank/DDBJ databases">
        <title>Plant Genome Project.</title>
        <authorList>
            <person name="Zhang R.-G."/>
        </authorList>
    </citation>
    <scope>NUCLEOTIDE SEQUENCE [LARGE SCALE GENOMIC DNA]</scope>
    <source>
        <tissue evidence="4">Rhizome</tissue>
    </source>
</reference>
<dbReference type="InterPro" id="IPR011990">
    <property type="entry name" value="TPR-like_helical_dom_sf"/>
</dbReference>
<dbReference type="FunFam" id="1.25.40.10:FF:000381">
    <property type="entry name" value="Pentatricopeptide repeat-containing protein"/>
    <property type="match status" value="2"/>
</dbReference>
<dbReference type="Proteomes" id="UP000734854">
    <property type="component" value="Unassembled WGS sequence"/>
</dbReference>
<feature type="domain" description="DYW" evidence="3">
    <location>
        <begin position="1011"/>
        <end position="1102"/>
    </location>
</feature>
<dbReference type="InterPro" id="IPR046960">
    <property type="entry name" value="PPR_At4g14850-like_plant"/>
</dbReference>
<dbReference type="PROSITE" id="PS51375">
    <property type="entry name" value="PPR"/>
    <property type="match status" value="9"/>
</dbReference>
<dbReference type="InterPro" id="IPR046849">
    <property type="entry name" value="E2_motif"/>
</dbReference>
<feature type="repeat" description="PPR" evidence="2">
    <location>
        <begin position="661"/>
        <end position="691"/>
    </location>
</feature>
<evidence type="ECO:0000256" key="1">
    <source>
        <dbReference type="ARBA" id="ARBA00022737"/>
    </source>
</evidence>
<dbReference type="InterPro" id="IPR002885">
    <property type="entry name" value="PPR_rpt"/>
</dbReference>
<dbReference type="AlphaFoldDB" id="A0A8J5EBP7"/>
<organism evidence="4 5">
    <name type="scientific">Zingiber officinale</name>
    <name type="common">Ginger</name>
    <name type="synonym">Amomum zingiber</name>
    <dbReference type="NCBI Taxonomy" id="94328"/>
    <lineage>
        <taxon>Eukaryota</taxon>
        <taxon>Viridiplantae</taxon>
        <taxon>Streptophyta</taxon>
        <taxon>Embryophyta</taxon>
        <taxon>Tracheophyta</taxon>
        <taxon>Spermatophyta</taxon>
        <taxon>Magnoliopsida</taxon>
        <taxon>Liliopsida</taxon>
        <taxon>Zingiberales</taxon>
        <taxon>Zingiberaceae</taxon>
        <taxon>Zingiber</taxon>
    </lineage>
</organism>
<feature type="repeat" description="PPR" evidence="2">
    <location>
        <begin position="278"/>
        <end position="314"/>
    </location>
</feature>
<dbReference type="Pfam" id="PF20431">
    <property type="entry name" value="E_motif"/>
    <property type="match status" value="1"/>
</dbReference>
<evidence type="ECO:0000313" key="5">
    <source>
        <dbReference type="Proteomes" id="UP000734854"/>
    </source>
</evidence>
<dbReference type="GO" id="GO:0008270">
    <property type="term" value="F:zinc ion binding"/>
    <property type="evidence" value="ECO:0007669"/>
    <property type="project" value="InterPro"/>
</dbReference>
<feature type="repeat" description="PPR" evidence="2">
    <location>
        <begin position="142"/>
        <end position="172"/>
    </location>
</feature>
<dbReference type="InterPro" id="IPR032867">
    <property type="entry name" value="DYW_dom"/>
</dbReference>
<dbReference type="Pfam" id="PF13041">
    <property type="entry name" value="PPR_2"/>
    <property type="match status" value="4"/>
</dbReference>
<dbReference type="EMBL" id="JACMSC010000021">
    <property type="protein sequence ID" value="KAG6470717.1"/>
    <property type="molecule type" value="Genomic_DNA"/>
</dbReference>
<dbReference type="InterPro" id="IPR046848">
    <property type="entry name" value="E_motif"/>
</dbReference>
<protein>
    <recommendedName>
        <fullName evidence="3">DYW domain-containing protein</fullName>
    </recommendedName>
</protein>
<accession>A0A8J5EBP7</accession>
<evidence type="ECO:0000313" key="4">
    <source>
        <dbReference type="EMBL" id="KAG6470717.1"/>
    </source>
</evidence>
<dbReference type="PANTHER" id="PTHR24015:SF2034">
    <property type="entry name" value="PENTATRICOPEPTIDE REPEAT-CONTAINING PROTEIN-RELATED"/>
    <property type="match status" value="1"/>
</dbReference>
<feature type="repeat" description="PPR" evidence="2">
    <location>
        <begin position="489"/>
        <end position="523"/>
    </location>
</feature>
<dbReference type="NCBIfam" id="TIGR00756">
    <property type="entry name" value="PPR"/>
    <property type="match status" value="5"/>
</dbReference>
<dbReference type="FunFam" id="1.25.40.10:FF:000366">
    <property type="entry name" value="Pentatricopeptide (PPR) repeat-containing protein"/>
    <property type="match status" value="1"/>
</dbReference>
<feature type="repeat" description="PPR" evidence="2">
    <location>
        <begin position="173"/>
        <end position="207"/>
    </location>
</feature>
<keyword evidence="5" id="KW-1185">Reference proteome</keyword>
<sequence>MRIRSDPIDTTFGRHTVFFSDSALSNPNPFDSPLMRRPFVRLLASSSHQSHAHAVARPPRPSISLDQLFPQRPGVQDDLFAQRRGPRGSLAFPASSGASIQPAASEHDSAYQQLVRRYLASSDLGDAKSLHLEWIKSGFTSDVFLSNNVVNLYAKAGDLATAAELFDEMPEKDAVSWTCLISGCARHGLCDESCHFFRSMLRSGIEPSQLTFTSVLRACGVSGPDRLLLGTQVHGLISKTSSSISTLVCNALILMYGSCRLDSASNARRVFDWTSEKSSITWNSIISVYSERGDAESAFELFSEMQMGNSGCCLRPDEFTYGSLITATYGCFYACSVLEQMLAYLSKSGFSRDLYVGSALVSAFARSGMLDRAKEIFCLLDEKNAVSMNGLMVGLIKRNLGEAAVDVYREARRSVIVNADSYVILLSALSAFSALEEGLGIGREIHGYVIRNRLIEKHVAIGNGLINVYAKYGDVDNAAKVFSLLRVKDQVSWNTMITCLDQNGLSEEALTNFHLMLRNGVLPSKFSVISTLSSCARLRLTNAGVQCHCILTKVGLDMDVSVSNSLLTMYGECGKMSDCWRVFSYMIKHDLISWNSIIGALASNGAFLMDSVRIFLDMMRSGWYPNNVTIINVFAAVSALSDLGMSRQVHNLVLKHRMSEDIVVENSLLSSYSKSGDMDSCERLFYKMADRRNGVSWNSMISGYIQNGLMQKTMDLVYSMIRRGPKMDSFTFATVLSACASLAVLDHGMEIHAFGIRTYLEIDVVVGSALVDMYAKCGRVDYASRVFESMNLRNEFSWNSMISGYARHGNGDEALKLFNKMQSSGQCPDLVTYVGVLSACSHAGLVEEGLEHFESMKNHSLVPQIEHYSCVIDLLGRTGKLDEMEDFIIRMPLRPNDMIWRTVLVACHRSKDGAKREIAKQASKMLLEVEPENPVNYVLISNMFSSKARWEDAARIRKVMQALPVKKEAGCSWVTLQDGLHVFVSGDKSHPNTEKIYAKLHFLIQKIREIGYVPQVDFSLYDIELETKEELLSYHSEKLAVAFVLSHSSTIPIRIMKNLRVCGDCHSAFCYISKIVERRITLRDSIRFHHFEDGRCSCGDFW</sequence>
<dbReference type="GO" id="GO:0009451">
    <property type="term" value="P:RNA modification"/>
    <property type="evidence" value="ECO:0007669"/>
    <property type="project" value="InterPro"/>
</dbReference>
<comment type="caution">
    <text evidence="4">The sequence shown here is derived from an EMBL/GenBank/DDBJ whole genome shotgun (WGS) entry which is preliminary data.</text>
</comment>
<feature type="repeat" description="PPR" evidence="2">
    <location>
        <begin position="829"/>
        <end position="863"/>
    </location>
</feature>
<evidence type="ECO:0000259" key="3">
    <source>
        <dbReference type="Pfam" id="PF14432"/>
    </source>
</evidence>
<dbReference type="Pfam" id="PF14432">
    <property type="entry name" value="DYW_deaminase"/>
    <property type="match status" value="1"/>
</dbReference>
<feature type="repeat" description="PPR" evidence="2">
    <location>
        <begin position="590"/>
        <end position="625"/>
    </location>
</feature>
<dbReference type="Pfam" id="PF01535">
    <property type="entry name" value="PPR"/>
    <property type="match status" value="8"/>
</dbReference>
<dbReference type="FunFam" id="1.25.40.10:FF:000425">
    <property type="entry name" value="Pentatricopeptide repeat-containing protein At3g26540"/>
    <property type="match status" value="2"/>
</dbReference>
<gene>
    <name evidence="4" type="ORF">ZIOFF_071794</name>
</gene>
<dbReference type="Gene3D" id="1.25.40.10">
    <property type="entry name" value="Tetratricopeptide repeat domain"/>
    <property type="match status" value="8"/>
</dbReference>
<feature type="repeat" description="PPR" evidence="2">
    <location>
        <begin position="693"/>
        <end position="727"/>
    </location>
</feature>
<dbReference type="FunFam" id="1.25.40.10:FF:000031">
    <property type="entry name" value="Pentatricopeptide repeat-containing protein mitochondrial"/>
    <property type="match status" value="1"/>
</dbReference>
<dbReference type="GO" id="GO:0003723">
    <property type="term" value="F:RNA binding"/>
    <property type="evidence" value="ECO:0007669"/>
    <property type="project" value="InterPro"/>
</dbReference>
<feature type="repeat" description="PPR" evidence="2">
    <location>
        <begin position="794"/>
        <end position="828"/>
    </location>
</feature>
<name>A0A8J5EBP7_ZINOF</name>
<dbReference type="Pfam" id="PF20430">
    <property type="entry name" value="Eplus_motif"/>
    <property type="match status" value="1"/>
</dbReference>
<keyword evidence="1" id="KW-0677">Repeat</keyword>
<dbReference type="PANTHER" id="PTHR24015">
    <property type="entry name" value="OS07G0578800 PROTEIN-RELATED"/>
    <property type="match status" value="1"/>
</dbReference>